<evidence type="ECO:0000256" key="9">
    <source>
        <dbReference type="ARBA" id="ARBA00023136"/>
    </source>
</evidence>
<dbReference type="InterPro" id="IPR001611">
    <property type="entry name" value="Leu-rich_rpt"/>
</dbReference>
<dbReference type="STRING" id="3988.B9T3B1"/>
<evidence type="ECO:0000256" key="12">
    <source>
        <dbReference type="SAM" id="Phobius"/>
    </source>
</evidence>
<dbReference type="GO" id="GO:0005524">
    <property type="term" value="F:ATP binding"/>
    <property type="evidence" value="ECO:0007669"/>
    <property type="project" value="InterPro"/>
</dbReference>
<dbReference type="PANTHER" id="PTHR48007">
    <property type="entry name" value="LEUCINE-RICH REPEAT RECEPTOR-LIKE PROTEIN KINASE PXC1"/>
    <property type="match status" value="1"/>
</dbReference>
<dbReference type="InterPro" id="IPR046959">
    <property type="entry name" value="PRK1-6/SRF4-like"/>
</dbReference>
<comment type="subcellular location">
    <subcellularLocation>
        <location evidence="2">Membrane</location>
    </subcellularLocation>
    <subcellularLocation>
        <location evidence="1">Secreted</location>
        <location evidence="1">Cell wall</location>
    </subcellularLocation>
</comment>
<evidence type="ECO:0000256" key="4">
    <source>
        <dbReference type="ARBA" id="ARBA00022614"/>
    </source>
</evidence>
<dbReference type="InterPro" id="IPR032675">
    <property type="entry name" value="LRR_dom_sf"/>
</dbReference>
<evidence type="ECO:0000256" key="2">
    <source>
        <dbReference type="ARBA" id="ARBA00004370"/>
    </source>
</evidence>
<comment type="similarity">
    <text evidence="10">Belongs to the polygalacturonase-inhibiting protein family.</text>
</comment>
<dbReference type="PANTHER" id="PTHR48007:SF38">
    <property type="entry name" value="LEUCINE-RICH REPEAT PROTEIN KINASE FAMILY PROTEIN"/>
    <property type="match status" value="1"/>
</dbReference>
<dbReference type="PROSITE" id="PS50011">
    <property type="entry name" value="PROTEIN_KINASE_DOM"/>
    <property type="match status" value="1"/>
</dbReference>
<keyword evidence="9 12" id="KW-0472">Membrane</keyword>
<dbReference type="AlphaFoldDB" id="B9T3B1"/>
<gene>
    <name evidence="14" type="ORF">RCOM_0392170</name>
</gene>
<dbReference type="Proteomes" id="UP000008311">
    <property type="component" value="Unassembled WGS sequence"/>
</dbReference>
<dbReference type="InterPro" id="IPR000719">
    <property type="entry name" value="Prot_kinase_dom"/>
</dbReference>
<dbReference type="Pfam" id="PF08263">
    <property type="entry name" value="LRRNT_2"/>
    <property type="match status" value="1"/>
</dbReference>
<dbReference type="GO" id="GO:0005886">
    <property type="term" value="C:plasma membrane"/>
    <property type="evidence" value="ECO:0000318"/>
    <property type="project" value="GO_Central"/>
</dbReference>
<dbReference type="Gene3D" id="1.10.510.10">
    <property type="entry name" value="Transferase(Phosphotransferase) domain 1"/>
    <property type="match status" value="1"/>
</dbReference>
<dbReference type="InParanoid" id="B9T3B1"/>
<keyword evidence="8 12" id="KW-1133">Transmembrane helix</keyword>
<evidence type="ECO:0000256" key="3">
    <source>
        <dbReference type="ARBA" id="ARBA00022512"/>
    </source>
</evidence>
<dbReference type="Pfam" id="PF00560">
    <property type="entry name" value="LRR_1"/>
    <property type="match status" value="3"/>
</dbReference>
<proteinExistence type="inferred from homology"/>
<evidence type="ECO:0000256" key="10">
    <source>
        <dbReference type="ARBA" id="ARBA00038043"/>
    </source>
</evidence>
<feature type="region of interest" description="Disordered" evidence="11">
    <location>
        <begin position="647"/>
        <end position="686"/>
    </location>
</feature>
<dbReference type="EMBL" id="EQ974409">
    <property type="protein sequence ID" value="EEF29661.1"/>
    <property type="molecule type" value="Genomic_DNA"/>
</dbReference>
<feature type="transmembrane region" description="Helical" evidence="12">
    <location>
        <begin position="6"/>
        <end position="24"/>
    </location>
</feature>
<dbReference type="eggNOG" id="ENOG502QRTV">
    <property type="taxonomic scope" value="Eukaryota"/>
</dbReference>
<dbReference type="InterPro" id="IPR011009">
    <property type="entry name" value="Kinase-like_dom_sf"/>
</dbReference>
<feature type="transmembrane region" description="Helical" evidence="12">
    <location>
        <begin position="263"/>
        <end position="281"/>
    </location>
</feature>
<dbReference type="GO" id="GO:0004674">
    <property type="term" value="F:protein serine/threonine kinase activity"/>
    <property type="evidence" value="ECO:0000318"/>
    <property type="project" value="GO_Central"/>
</dbReference>
<keyword evidence="6" id="KW-0732">Signal</keyword>
<keyword evidence="7" id="KW-0677">Repeat</keyword>
<keyword evidence="5 12" id="KW-0812">Transmembrane</keyword>
<evidence type="ECO:0000313" key="14">
    <source>
        <dbReference type="EMBL" id="EEF29661.1"/>
    </source>
</evidence>
<dbReference type="Gene3D" id="3.30.200.20">
    <property type="entry name" value="Phosphorylase Kinase, domain 1"/>
    <property type="match status" value="1"/>
</dbReference>
<evidence type="ECO:0000256" key="11">
    <source>
        <dbReference type="SAM" id="MobiDB-lite"/>
    </source>
</evidence>
<evidence type="ECO:0000313" key="15">
    <source>
        <dbReference type="Proteomes" id="UP000008311"/>
    </source>
</evidence>
<dbReference type="SUPFAM" id="SSF52058">
    <property type="entry name" value="L domain-like"/>
    <property type="match status" value="1"/>
</dbReference>
<protein>
    <submittedName>
        <fullName evidence="14">Serine/threonine-protein kinase PBS1, putative</fullName>
    </submittedName>
</protein>
<dbReference type="KEGG" id="rcu:8279033"/>
<accession>B9T3B1</accession>
<reference evidence="15" key="1">
    <citation type="journal article" date="2010" name="Nat. Biotechnol.">
        <title>Draft genome sequence of the oilseed species Ricinus communis.</title>
        <authorList>
            <person name="Chan A.P."/>
            <person name="Crabtree J."/>
            <person name="Zhao Q."/>
            <person name="Lorenzi H."/>
            <person name="Orvis J."/>
            <person name="Puiu D."/>
            <person name="Melake-Berhan A."/>
            <person name="Jones K.M."/>
            <person name="Redman J."/>
            <person name="Chen G."/>
            <person name="Cahoon E.B."/>
            <person name="Gedil M."/>
            <person name="Stanke M."/>
            <person name="Haas B.J."/>
            <person name="Wortman J.R."/>
            <person name="Fraser-Liggett C.M."/>
            <person name="Ravel J."/>
            <person name="Rabinowicz P.D."/>
        </authorList>
    </citation>
    <scope>NUCLEOTIDE SEQUENCE [LARGE SCALE GENOMIC DNA]</scope>
    <source>
        <strain evidence="15">cv. Hale</strain>
    </source>
</reference>
<dbReference type="Pfam" id="PF00069">
    <property type="entry name" value="Pkinase"/>
    <property type="match status" value="1"/>
</dbReference>
<evidence type="ECO:0000259" key="13">
    <source>
        <dbReference type="PROSITE" id="PS50011"/>
    </source>
</evidence>
<keyword evidence="15" id="KW-1185">Reference proteome</keyword>
<keyword evidence="14" id="KW-0418">Kinase</keyword>
<evidence type="ECO:0000256" key="5">
    <source>
        <dbReference type="ARBA" id="ARBA00022692"/>
    </source>
</evidence>
<keyword evidence="3" id="KW-0134">Cell wall</keyword>
<organism evidence="14 15">
    <name type="scientific">Ricinus communis</name>
    <name type="common">Castor bean</name>
    <dbReference type="NCBI Taxonomy" id="3988"/>
    <lineage>
        <taxon>Eukaryota</taxon>
        <taxon>Viridiplantae</taxon>
        <taxon>Streptophyta</taxon>
        <taxon>Embryophyta</taxon>
        <taxon>Tracheophyta</taxon>
        <taxon>Spermatophyta</taxon>
        <taxon>Magnoliopsida</taxon>
        <taxon>eudicotyledons</taxon>
        <taxon>Gunneridae</taxon>
        <taxon>Pentapetalae</taxon>
        <taxon>rosids</taxon>
        <taxon>fabids</taxon>
        <taxon>Malpighiales</taxon>
        <taxon>Euphorbiaceae</taxon>
        <taxon>Acalyphoideae</taxon>
        <taxon>Acalypheae</taxon>
        <taxon>Ricinus</taxon>
    </lineage>
</organism>
<dbReference type="InterPro" id="IPR013210">
    <property type="entry name" value="LRR_N_plant-typ"/>
</dbReference>
<dbReference type="FunFam" id="3.80.10.10:FF:000400">
    <property type="entry name" value="Nuclear pore complex protein NUP107"/>
    <property type="match status" value="1"/>
</dbReference>
<evidence type="ECO:0000256" key="1">
    <source>
        <dbReference type="ARBA" id="ARBA00004191"/>
    </source>
</evidence>
<keyword evidence="4" id="KW-0433">Leucine-rich repeat</keyword>
<evidence type="ECO:0000256" key="8">
    <source>
        <dbReference type="ARBA" id="ARBA00022989"/>
    </source>
</evidence>
<dbReference type="OrthoDB" id="418615at2759"/>
<evidence type="ECO:0000256" key="7">
    <source>
        <dbReference type="ARBA" id="ARBA00022737"/>
    </source>
</evidence>
<sequence>MALDWLLRPILLVFINIFILPSISSTSESEALIKLKSSFTDASALSSWVNGSTPCAGDTQWNGLLCSNGTVVGLRLEKMGLSGKIDVDALIDISGLRTVSFARNSFSGSIPELSRLGYLKSIFLTGNQFSGEIPSDFFLKMVSLKKVWLSDNKFSGEIPSSLIHLSNLLELRLENNEFSGNIPSIEQSTLTTFNVSNNKLRGQIPAGLEKFNSTSFEGNSELCGEMIGKECRTVSLAAAALISSVSKNAIYDKDSKSLKMTNAGIITLAAMLLSVVGVVIFKLSRKDKDFQVGGKDGSDADESVEVQVTMPVRSKEMEATKKLGSTRKGSNQNKGGGVAELVMVNNEKGVFGLPDLMKAAAEVLGNGGLGSSYKALMTDGEAMVVKRLREMNALGRDGFDAEVRHLGKLRHPNILGPLAFHYRKDEKLLIYEYMPTGSLLYLLHGDRGPSRTELNWPTRLKVVVGIARGLGYLHAELSSFDLPHGNLKSSNIFLNYDNEPMISEFGFNQLTKPSVGRQALLAYKAPEAAQFGVSPKCDVYCLGLVILEILTGKVPSQYLNYGNGEIDLVQWVQNSITEGRESELFDPDIASSTDSVGEIRALLHIGARCAESNPAQRLDLREAIERIEEIKLGIGYSDNRTMQLLPSLRDGYADSPPPFNPSTSTKEGYGETSKRGRGSCSFTDSSQFSFASPGSTFLSNDN</sequence>
<dbReference type="Gene3D" id="3.80.10.10">
    <property type="entry name" value="Ribonuclease Inhibitor"/>
    <property type="match status" value="2"/>
</dbReference>
<keyword evidence="14" id="KW-0808">Transferase</keyword>
<evidence type="ECO:0000256" key="6">
    <source>
        <dbReference type="ARBA" id="ARBA00022729"/>
    </source>
</evidence>
<name>B9T3B1_RICCO</name>
<keyword evidence="3" id="KW-0964">Secreted</keyword>
<dbReference type="OMA" id="EGHWKGL"/>
<feature type="domain" description="Protein kinase" evidence="13">
    <location>
        <begin position="358"/>
        <end position="632"/>
    </location>
</feature>
<dbReference type="SUPFAM" id="SSF56112">
    <property type="entry name" value="Protein kinase-like (PK-like)"/>
    <property type="match status" value="1"/>
</dbReference>